<evidence type="ECO:0000313" key="4">
    <source>
        <dbReference type="RefSeq" id="XP_012939152.1"/>
    </source>
</evidence>
<name>A0ABM1A1X2_APLCA</name>
<dbReference type="Pfam" id="PF13738">
    <property type="entry name" value="Pyr_redox_3"/>
    <property type="match status" value="1"/>
</dbReference>
<dbReference type="SUPFAM" id="SSF51905">
    <property type="entry name" value="FAD/NAD(P)-binding domain"/>
    <property type="match status" value="1"/>
</dbReference>
<organism evidence="3 4">
    <name type="scientific">Aplysia californica</name>
    <name type="common">California sea hare</name>
    <dbReference type="NCBI Taxonomy" id="6500"/>
    <lineage>
        <taxon>Eukaryota</taxon>
        <taxon>Metazoa</taxon>
        <taxon>Spiralia</taxon>
        <taxon>Lophotrochozoa</taxon>
        <taxon>Mollusca</taxon>
        <taxon>Gastropoda</taxon>
        <taxon>Heterobranchia</taxon>
        <taxon>Euthyneura</taxon>
        <taxon>Tectipleura</taxon>
        <taxon>Aplysiida</taxon>
        <taxon>Aplysioidea</taxon>
        <taxon>Aplysiidae</taxon>
        <taxon>Aplysia</taxon>
    </lineage>
</organism>
<dbReference type="Gene3D" id="3.50.50.60">
    <property type="entry name" value="FAD/NAD(P)-binding domain"/>
    <property type="match status" value="2"/>
</dbReference>
<dbReference type="InterPro" id="IPR050982">
    <property type="entry name" value="Auxin_biosynth/cation_transpt"/>
</dbReference>
<dbReference type="RefSeq" id="XP_012939152.1">
    <property type="nucleotide sequence ID" value="XM_013083698.1"/>
</dbReference>
<accession>A0ABM1A1X2</accession>
<reference evidence="4" key="1">
    <citation type="submission" date="2025-08" db="UniProtKB">
        <authorList>
            <consortium name="RefSeq"/>
        </authorList>
    </citation>
    <scope>IDENTIFICATION</scope>
</reference>
<dbReference type="PRINTS" id="PR00368">
    <property type="entry name" value="FADPNR"/>
</dbReference>
<dbReference type="GeneID" id="101862735"/>
<dbReference type="InterPro" id="IPR036188">
    <property type="entry name" value="FAD/NAD-bd_sf"/>
</dbReference>
<protein>
    <submittedName>
        <fullName evidence="4">FAD-dependent oxidoreductase domain-containing protein 2</fullName>
    </submittedName>
</protein>
<sequence length="620" mass="70589">MLFPLLLCLLAFIAPLARSCIYHDYCVVGAGPSGLQMGYFLESKGRDYVVFERSNSAGSFYETYPRHRKLISINKRHTGQVNPEFNLRHDWNSLLSHDPDLLVTKYSKEMFPHADVLVKYLKDYQRKLGINVQFNTSVQHIQPVDNSSAPDGHLYRMEDQRGQCYECRTLVVATGIATPNIPDMKGMELAHGYENMSLNTDDYEGKTVLILGRGNTAFEIATSLYGSTNYIHMIARSRARLSWSTHYVGDLRAVNNELLDTYQLKSLDAVLETDLDDLALIKRGDKIYFSYKDEDFLPTRFDNSALRDPYDIVIRALGFKFDDTIFNNTRITRGKHRASKYPAINHNYESVDNSGMFYAGTASHSLDFRKSAGGFIHGFRYTARALHKLLEWRYEGVPWPSVTVDRTDLSNLIVKRLNEASGNYQMFQMLGDIAIFSKDGQSAQYIEEFPIHLLHELTQRTGIPASEVLVIVMEYGKNFSGPGNDIFRSDRAVGEPYEAHESNFLHPVLYYYSSLPTESMMKSRGAKDTLPRPDALHHIVEDFTAFWMSQHSHILPLRRFLENIASTDLRSFFSSSCFEAAMKFPEVPDSCGRGYMEGRGLLGTPELHRTAIKYGLSNII</sequence>
<feature type="signal peptide" evidence="2">
    <location>
        <begin position="1"/>
        <end position="19"/>
    </location>
</feature>
<keyword evidence="2" id="KW-0732">Signal</keyword>
<evidence type="ECO:0000256" key="1">
    <source>
        <dbReference type="ARBA" id="ARBA00023002"/>
    </source>
</evidence>
<evidence type="ECO:0000313" key="3">
    <source>
        <dbReference type="Proteomes" id="UP000694888"/>
    </source>
</evidence>
<dbReference type="PANTHER" id="PTHR43539:SF23">
    <property type="entry name" value="FAD-DEPENDENT OXIDOREDUCTASE DOMAIN-CONTAINING PROTEIN 2"/>
    <property type="match status" value="1"/>
</dbReference>
<evidence type="ECO:0000256" key="2">
    <source>
        <dbReference type="SAM" id="SignalP"/>
    </source>
</evidence>
<dbReference type="PANTHER" id="PTHR43539">
    <property type="entry name" value="FLAVIN-BINDING MONOOXYGENASE-LIKE PROTEIN (AFU_ORTHOLOGUE AFUA_4G09220)"/>
    <property type="match status" value="1"/>
</dbReference>
<dbReference type="Proteomes" id="UP000694888">
    <property type="component" value="Unplaced"/>
</dbReference>
<gene>
    <name evidence="4" type="primary">LOC101862735</name>
</gene>
<keyword evidence="1" id="KW-0560">Oxidoreductase</keyword>
<proteinExistence type="predicted"/>
<feature type="chain" id="PRO_5045078261" evidence="2">
    <location>
        <begin position="20"/>
        <end position="620"/>
    </location>
</feature>
<keyword evidence="3" id="KW-1185">Reference proteome</keyword>